<dbReference type="SUPFAM" id="SSF53335">
    <property type="entry name" value="S-adenosyl-L-methionine-dependent methyltransferases"/>
    <property type="match status" value="1"/>
</dbReference>
<dbReference type="GO" id="GO:0032259">
    <property type="term" value="P:methylation"/>
    <property type="evidence" value="ECO:0007669"/>
    <property type="project" value="UniProtKB-KW"/>
</dbReference>
<name>A0A7G9ZD03_9EURY</name>
<dbReference type="GO" id="GO:0043770">
    <property type="term" value="F:demethylmenaquinone methyltransferase activity"/>
    <property type="evidence" value="ECO:0007669"/>
    <property type="project" value="UniProtKB-EC"/>
</dbReference>
<evidence type="ECO:0000259" key="1">
    <source>
        <dbReference type="Pfam" id="PF13649"/>
    </source>
</evidence>
<protein>
    <submittedName>
        <fullName evidence="2">2-methoxy-6-polyprenyl-1,4-benzoquinol methylase, mitochondrial</fullName>
        <ecNumber evidence="2">2.1.1.163</ecNumber>
    </submittedName>
</protein>
<dbReference type="Gene3D" id="3.40.50.150">
    <property type="entry name" value="Vaccinia Virus protein VP39"/>
    <property type="match status" value="1"/>
</dbReference>
<evidence type="ECO:0000313" key="2">
    <source>
        <dbReference type="EMBL" id="QNO58137.1"/>
    </source>
</evidence>
<accession>A0A7G9ZD03</accession>
<sequence>MTLPLAKMGYRVTLCDLSPGQLRVAEDKLRKQGLLEKVEIKEADIAALPFPDEFFDLVLCVRGPISLAADSLKAAGELTRVMKIRIFSS</sequence>
<dbReference type="EC" id="2.1.1.163" evidence="2"/>
<dbReference type="InterPro" id="IPR041698">
    <property type="entry name" value="Methyltransf_25"/>
</dbReference>
<gene>
    <name evidence="2" type="primary">COQ5</name>
    <name evidence="2" type="ORF">ACBHHCEK_00005</name>
</gene>
<organism evidence="2">
    <name type="scientific">Candidatus Methanophaga sp. ANME-1 ERB7</name>
    <dbReference type="NCBI Taxonomy" id="2759913"/>
    <lineage>
        <taxon>Archaea</taxon>
        <taxon>Methanobacteriati</taxon>
        <taxon>Methanobacteriota</taxon>
        <taxon>Stenosarchaea group</taxon>
        <taxon>Methanomicrobia</taxon>
        <taxon>Candidatus Methanophagales</taxon>
        <taxon>Candidatus Methanophagaceae</taxon>
        <taxon>Candidatus Methanophaga</taxon>
    </lineage>
</organism>
<dbReference type="Pfam" id="PF13649">
    <property type="entry name" value="Methyltransf_25"/>
    <property type="match status" value="1"/>
</dbReference>
<dbReference type="CDD" id="cd02440">
    <property type="entry name" value="AdoMet_MTases"/>
    <property type="match status" value="1"/>
</dbReference>
<dbReference type="InterPro" id="IPR029063">
    <property type="entry name" value="SAM-dependent_MTases_sf"/>
</dbReference>
<keyword evidence="2" id="KW-0489">Methyltransferase</keyword>
<reference evidence="2" key="1">
    <citation type="submission" date="2020-06" db="EMBL/GenBank/DDBJ databases">
        <title>Unique genomic features of the anaerobic methanotrophic archaea.</title>
        <authorList>
            <person name="Chadwick G.L."/>
            <person name="Skennerton C.T."/>
            <person name="Laso-Perez R."/>
            <person name="Leu A.O."/>
            <person name="Speth D.R."/>
            <person name="Yu H."/>
            <person name="Morgan-Lang C."/>
            <person name="Hatzenpichler R."/>
            <person name="Goudeau D."/>
            <person name="Malmstrom R."/>
            <person name="Brazelton W.J."/>
            <person name="Woyke T."/>
            <person name="Hallam S.J."/>
            <person name="Tyson G.W."/>
            <person name="Wegener G."/>
            <person name="Boetius A."/>
            <person name="Orphan V."/>
        </authorList>
    </citation>
    <scope>NUCLEOTIDE SEQUENCE</scope>
</reference>
<proteinExistence type="predicted"/>
<feature type="domain" description="Methyltransferase" evidence="1">
    <location>
        <begin position="2"/>
        <end position="83"/>
    </location>
</feature>
<dbReference type="AlphaFoldDB" id="A0A7G9ZD03"/>
<dbReference type="EMBL" id="MT631715">
    <property type="protein sequence ID" value="QNO58137.1"/>
    <property type="molecule type" value="Genomic_DNA"/>
</dbReference>
<keyword evidence="2" id="KW-0808">Transferase</keyword>